<dbReference type="Pfam" id="PF08790">
    <property type="entry name" value="zf-LYAR"/>
    <property type="match status" value="1"/>
</dbReference>
<dbReference type="SUPFAM" id="SSF57667">
    <property type="entry name" value="beta-beta-alpha zinc fingers"/>
    <property type="match status" value="3"/>
</dbReference>
<evidence type="ECO:0000256" key="6">
    <source>
        <dbReference type="ARBA" id="ARBA00023242"/>
    </source>
</evidence>
<dbReference type="FunFam" id="3.30.160.60:FF:001583">
    <property type="entry name" value="UBP1-associated proteins 1C"/>
    <property type="match status" value="1"/>
</dbReference>
<dbReference type="FunFam" id="3.30.1490.490:FF:000001">
    <property type="entry name" value="cell growth-regulating nucleolar protein-like"/>
    <property type="match status" value="1"/>
</dbReference>
<keyword evidence="5" id="KW-0862">Zinc</keyword>
<accession>A0AAD3XVJ1</accession>
<evidence type="ECO:0000256" key="7">
    <source>
        <dbReference type="PROSITE-ProRule" id="PRU01145"/>
    </source>
</evidence>
<evidence type="ECO:0000313" key="11">
    <source>
        <dbReference type="Proteomes" id="UP001279734"/>
    </source>
</evidence>
<keyword evidence="4 7" id="KW-0863">Zinc-finger</keyword>
<dbReference type="InterPro" id="IPR013087">
    <property type="entry name" value="Znf_C2H2_type"/>
</dbReference>
<dbReference type="PANTHER" id="PTHR13100:SF10">
    <property type="entry name" value="CELL GROWTH-REGULATING NUCLEOLAR PROTEIN"/>
    <property type="match status" value="1"/>
</dbReference>
<organism evidence="10 11">
    <name type="scientific">Nepenthes gracilis</name>
    <name type="common">Slender pitcher plant</name>
    <dbReference type="NCBI Taxonomy" id="150966"/>
    <lineage>
        <taxon>Eukaryota</taxon>
        <taxon>Viridiplantae</taxon>
        <taxon>Streptophyta</taxon>
        <taxon>Embryophyta</taxon>
        <taxon>Tracheophyta</taxon>
        <taxon>Spermatophyta</taxon>
        <taxon>Magnoliopsida</taxon>
        <taxon>eudicotyledons</taxon>
        <taxon>Gunneridae</taxon>
        <taxon>Pentapetalae</taxon>
        <taxon>Caryophyllales</taxon>
        <taxon>Nepenthaceae</taxon>
        <taxon>Nepenthes</taxon>
    </lineage>
</organism>
<dbReference type="Pfam" id="PF12874">
    <property type="entry name" value="zf-met"/>
    <property type="match status" value="1"/>
</dbReference>
<dbReference type="InterPro" id="IPR058719">
    <property type="entry name" value="WHD_LYAR"/>
</dbReference>
<dbReference type="InterPro" id="IPR003604">
    <property type="entry name" value="Matrin/U1-like-C_Znf_C2H2"/>
</dbReference>
<dbReference type="Proteomes" id="UP001279734">
    <property type="component" value="Unassembled WGS sequence"/>
</dbReference>
<feature type="region of interest" description="Disordered" evidence="8">
    <location>
        <begin position="55"/>
        <end position="76"/>
    </location>
</feature>
<gene>
    <name evidence="10" type="ORF">Nepgr_019930</name>
</gene>
<evidence type="ECO:0000256" key="2">
    <source>
        <dbReference type="ARBA" id="ARBA00022723"/>
    </source>
</evidence>
<feature type="compositionally biased region" description="Basic and acidic residues" evidence="8">
    <location>
        <begin position="230"/>
        <end position="244"/>
    </location>
</feature>
<dbReference type="Pfam" id="PF25879">
    <property type="entry name" value="WHD_LYAR"/>
    <property type="match status" value="1"/>
</dbReference>
<feature type="compositionally biased region" description="Basic residues" evidence="8">
    <location>
        <begin position="115"/>
        <end position="124"/>
    </location>
</feature>
<dbReference type="SMART" id="SM00451">
    <property type="entry name" value="ZnF_U1"/>
    <property type="match status" value="1"/>
</dbReference>
<keyword evidence="11" id="KW-1185">Reference proteome</keyword>
<keyword evidence="6" id="KW-0539">Nucleus</keyword>
<name>A0AAD3XVJ1_NEPGR</name>
<dbReference type="Gene3D" id="3.30.160.60">
    <property type="entry name" value="Classic Zinc Finger"/>
    <property type="match status" value="1"/>
</dbReference>
<dbReference type="InterPro" id="IPR014898">
    <property type="entry name" value="Znf_C2H2_LYAR"/>
</dbReference>
<dbReference type="PANTHER" id="PTHR13100">
    <property type="entry name" value="CELL GROWTH-REGULATING NUCLEOLAR PROTEIN LYAR"/>
    <property type="match status" value="1"/>
</dbReference>
<feature type="region of interest" description="Disordered" evidence="8">
    <location>
        <begin position="113"/>
        <end position="146"/>
    </location>
</feature>
<dbReference type="GO" id="GO:0008270">
    <property type="term" value="F:zinc ion binding"/>
    <property type="evidence" value="ECO:0007669"/>
    <property type="project" value="UniProtKB-KW"/>
</dbReference>
<evidence type="ECO:0000256" key="3">
    <source>
        <dbReference type="ARBA" id="ARBA00022737"/>
    </source>
</evidence>
<sequence length="347" mass="38548">MVWFQCEDCGENLKKPKLPNHFRMCSATKLSCIDCGEIFGQQSVQGHTQCITEEEKYGPKGQGNFSSDKPAKSTNDKRKLDFDVNVGLSERPPWFCSLCNTQATSKQTLLLHAEGKKHRAKSRAFHASNQQSKPTEKPTRANMDSTENTYKNELLDNVDSEANKNNGQPIVKSKNDHSLAQNGNLSSKKRKKIDASEDDGVKKKIASDILSEFGNGDDIHAQGAESNKTANREKKAKQDALKEKEGMIAAKHDVLKEDTRSESELIKGGSRQKIKLKKLITSTLKSTSDGILKMRKLQKLVLKALMESGIQIDDPEFNNTVKQKLSFSLKTLGPEHKNPADFCSIPG</sequence>
<dbReference type="InterPro" id="IPR039999">
    <property type="entry name" value="LYAR"/>
</dbReference>
<protein>
    <recommendedName>
        <fullName evidence="9">U1-type domain-containing protein</fullName>
    </recommendedName>
</protein>
<evidence type="ECO:0000256" key="1">
    <source>
        <dbReference type="ARBA" id="ARBA00004123"/>
    </source>
</evidence>
<evidence type="ECO:0000256" key="4">
    <source>
        <dbReference type="ARBA" id="ARBA00022771"/>
    </source>
</evidence>
<comment type="caution">
    <text evidence="10">The sequence shown here is derived from an EMBL/GenBank/DDBJ whole genome shotgun (WGS) entry which is preliminary data.</text>
</comment>
<evidence type="ECO:0000313" key="10">
    <source>
        <dbReference type="EMBL" id="GMH18089.1"/>
    </source>
</evidence>
<comment type="subcellular location">
    <subcellularLocation>
        <location evidence="1">Nucleus</location>
    </subcellularLocation>
</comment>
<feature type="domain" description="U1-type" evidence="9">
    <location>
        <begin position="91"/>
        <end position="125"/>
    </location>
</feature>
<evidence type="ECO:0000256" key="5">
    <source>
        <dbReference type="ARBA" id="ARBA00022833"/>
    </source>
</evidence>
<reference evidence="10" key="1">
    <citation type="submission" date="2023-05" db="EMBL/GenBank/DDBJ databases">
        <title>Nepenthes gracilis genome sequencing.</title>
        <authorList>
            <person name="Fukushima K."/>
        </authorList>
    </citation>
    <scope>NUCLEOTIDE SEQUENCE</scope>
    <source>
        <strain evidence="10">SING2019-196</strain>
    </source>
</reference>
<dbReference type="AlphaFoldDB" id="A0AAD3XVJ1"/>
<proteinExistence type="predicted"/>
<dbReference type="GO" id="GO:0005730">
    <property type="term" value="C:nucleolus"/>
    <property type="evidence" value="ECO:0007669"/>
    <property type="project" value="TreeGrafter"/>
</dbReference>
<keyword evidence="2" id="KW-0479">Metal-binding</keyword>
<evidence type="ECO:0000256" key="8">
    <source>
        <dbReference type="SAM" id="MobiDB-lite"/>
    </source>
</evidence>
<dbReference type="GO" id="GO:0003677">
    <property type="term" value="F:DNA binding"/>
    <property type="evidence" value="ECO:0007669"/>
    <property type="project" value="InterPro"/>
</dbReference>
<feature type="region of interest" description="Disordered" evidence="8">
    <location>
        <begin position="159"/>
        <end position="200"/>
    </location>
</feature>
<evidence type="ECO:0000259" key="9">
    <source>
        <dbReference type="SMART" id="SM00451"/>
    </source>
</evidence>
<dbReference type="GO" id="GO:0000122">
    <property type="term" value="P:negative regulation of transcription by RNA polymerase II"/>
    <property type="evidence" value="ECO:0007669"/>
    <property type="project" value="TreeGrafter"/>
</dbReference>
<feature type="region of interest" description="Disordered" evidence="8">
    <location>
        <begin position="213"/>
        <end position="244"/>
    </location>
</feature>
<dbReference type="GO" id="GO:0006364">
    <property type="term" value="P:rRNA processing"/>
    <property type="evidence" value="ECO:0007669"/>
    <property type="project" value="TreeGrafter"/>
</dbReference>
<dbReference type="InterPro" id="IPR036236">
    <property type="entry name" value="Znf_C2H2_sf"/>
</dbReference>
<dbReference type="PROSITE" id="PS51804">
    <property type="entry name" value="ZF_C2HC_LYAR"/>
    <property type="match status" value="2"/>
</dbReference>
<keyword evidence="3" id="KW-0677">Repeat</keyword>
<dbReference type="Gene3D" id="3.30.1490.490">
    <property type="match status" value="1"/>
</dbReference>
<dbReference type="EMBL" id="BSYO01000018">
    <property type="protein sequence ID" value="GMH18089.1"/>
    <property type="molecule type" value="Genomic_DNA"/>
</dbReference>